<dbReference type="AlphaFoldDB" id="A0A839ZXJ6"/>
<keyword evidence="2" id="KW-1185">Reference proteome</keyword>
<evidence type="ECO:0000313" key="1">
    <source>
        <dbReference type="EMBL" id="MBB3889922.1"/>
    </source>
</evidence>
<gene>
    <name evidence="1" type="ORF">GGQ61_000619</name>
</gene>
<protein>
    <submittedName>
        <fullName evidence="1">Uncharacterized protein</fullName>
    </submittedName>
</protein>
<sequence length="91" mass="9954">MKHEEWNDVQREPLLACVGLDRHLVARCASPGCERAAPCDPTHWVAQGLGGLPLRAFTDRMRCVCGGRRAQLTIAAGPLPERAGGDVYVFR</sequence>
<name>A0A839ZXJ6_9CAUL</name>
<proteinExistence type="predicted"/>
<dbReference type="Proteomes" id="UP000530564">
    <property type="component" value="Unassembled WGS sequence"/>
</dbReference>
<reference evidence="1 2" key="1">
    <citation type="submission" date="2020-08" db="EMBL/GenBank/DDBJ databases">
        <title>Genomic Encyclopedia of Type Strains, Phase IV (KMG-IV): sequencing the most valuable type-strain genomes for metagenomic binning, comparative biology and taxonomic classification.</title>
        <authorList>
            <person name="Goeker M."/>
        </authorList>
    </citation>
    <scope>NUCLEOTIDE SEQUENCE [LARGE SCALE GENOMIC DNA]</scope>
    <source>
        <strain evidence="1 2">DSM 21793</strain>
    </source>
</reference>
<dbReference type="RefSeq" id="WP_183769840.1">
    <property type="nucleotide sequence ID" value="NZ_JACIDK010000001.1"/>
</dbReference>
<comment type="caution">
    <text evidence="1">The sequence shown here is derived from an EMBL/GenBank/DDBJ whole genome shotgun (WGS) entry which is preliminary data.</text>
</comment>
<organism evidence="1 2">
    <name type="scientific">Phenylobacterium haematophilum</name>
    <dbReference type="NCBI Taxonomy" id="98513"/>
    <lineage>
        <taxon>Bacteria</taxon>
        <taxon>Pseudomonadati</taxon>
        <taxon>Pseudomonadota</taxon>
        <taxon>Alphaproteobacteria</taxon>
        <taxon>Caulobacterales</taxon>
        <taxon>Caulobacteraceae</taxon>
        <taxon>Phenylobacterium</taxon>
    </lineage>
</organism>
<dbReference type="EMBL" id="JACIDK010000001">
    <property type="protein sequence ID" value="MBB3889922.1"/>
    <property type="molecule type" value="Genomic_DNA"/>
</dbReference>
<accession>A0A839ZXJ6</accession>
<evidence type="ECO:0000313" key="2">
    <source>
        <dbReference type="Proteomes" id="UP000530564"/>
    </source>
</evidence>